<dbReference type="Proteomes" id="UP000289805">
    <property type="component" value="Unassembled WGS sequence"/>
</dbReference>
<evidence type="ECO:0000256" key="1">
    <source>
        <dbReference type="SAM" id="MobiDB-lite"/>
    </source>
</evidence>
<dbReference type="AlphaFoldDB" id="A0A4Q1L1X0"/>
<dbReference type="Pfam" id="PF13601">
    <property type="entry name" value="HTH_34"/>
    <property type="match status" value="1"/>
</dbReference>
<protein>
    <submittedName>
        <fullName evidence="4">ArsR family transcriptional regulator</fullName>
    </submittedName>
</protein>
<dbReference type="PANTHER" id="PTHR37318:SF1">
    <property type="entry name" value="BSL7504 PROTEIN"/>
    <property type="match status" value="1"/>
</dbReference>
<dbReference type="InterPro" id="IPR027395">
    <property type="entry name" value="WH_DNA-bd_dom"/>
</dbReference>
<dbReference type="OrthoDB" id="4952043at2"/>
<evidence type="ECO:0000313" key="5">
    <source>
        <dbReference type="Proteomes" id="UP000289805"/>
    </source>
</evidence>
<dbReference type="STRING" id="1713.GCA_000718325_02079"/>
<dbReference type="PANTHER" id="PTHR37318">
    <property type="entry name" value="BSL7504 PROTEIN"/>
    <property type="match status" value="1"/>
</dbReference>
<dbReference type="InterPro" id="IPR036388">
    <property type="entry name" value="WH-like_DNA-bd_sf"/>
</dbReference>
<dbReference type="EMBL" id="SDJR01000004">
    <property type="protein sequence ID" value="RXR26194.1"/>
    <property type="molecule type" value="Genomic_DNA"/>
</dbReference>
<name>A0A4Q1L1X0_9CELL</name>
<dbReference type="SUPFAM" id="SSF46785">
    <property type="entry name" value="Winged helix' DNA-binding domain"/>
    <property type="match status" value="1"/>
</dbReference>
<evidence type="ECO:0000313" key="3">
    <source>
        <dbReference type="EMBL" id="RXR26194.1"/>
    </source>
</evidence>
<dbReference type="Gene3D" id="1.10.10.10">
    <property type="entry name" value="Winged helix-like DNA-binding domain superfamily/Winged helix DNA-binding domain"/>
    <property type="match status" value="1"/>
</dbReference>
<dbReference type="InterPro" id="IPR036390">
    <property type="entry name" value="WH_DNA-bd_sf"/>
</dbReference>
<comment type="caution">
    <text evidence="4">The sequence shown here is derived from an EMBL/GenBank/DDBJ whole genome shotgun (WGS) entry which is preliminary data.</text>
</comment>
<evidence type="ECO:0000313" key="6">
    <source>
        <dbReference type="Proteomes" id="UP000290517"/>
    </source>
</evidence>
<keyword evidence="6" id="KW-1185">Reference proteome</keyword>
<feature type="region of interest" description="Disordered" evidence="1">
    <location>
        <begin position="110"/>
        <end position="130"/>
    </location>
</feature>
<reference evidence="5 6" key="1">
    <citation type="submission" date="2019-01" db="EMBL/GenBank/DDBJ databases">
        <title>Oerskovia turbata Genome sequencing and assembly.</title>
        <authorList>
            <person name="Dou T."/>
        </authorList>
    </citation>
    <scope>NUCLEOTIDE SEQUENCE [LARGE SCALE GENOMIC DNA]</scope>
    <source>
        <strain evidence="4 5">JCM12123</strain>
        <strain evidence="3 6">JCM3160</strain>
    </source>
</reference>
<feature type="domain" description="Winged helix DNA-binding" evidence="2">
    <location>
        <begin position="22"/>
        <end position="97"/>
    </location>
</feature>
<sequence length="130" mass="13966">MSTPPEQHPLSRLDETVHQRARLGILAILAETRDADFAHLKRALGLTDGNLGRHLEVLVTSGYVELRKGSDGRRARTWARITPRGRQALILEVELLHGLLAAVGRPVDESDAPSALHGDGARAAGPDASS</sequence>
<dbReference type="Proteomes" id="UP000290517">
    <property type="component" value="Unassembled WGS sequence"/>
</dbReference>
<evidence type="ECO:0000259" key="2">
    <source>
        <dbReference type="Pfam" id="PF13601"/>
    </source>
</evidence>
<evidence type="ECO:0000313" key="4">
    <source>
        <dbReference type="EMBL" id="RXR36696.1"/>
    </source>
</evidence>
<gene>
    <name evidence="3" type="ORF">EQW73_07570</name>
    <name evidence="4" type="ORF">EQW78_00625</name>
</gene>
<dbReference type="EMBL" id="SDJQ01000001">
    <property type="protein sequence ID" value="RXR36696.1"/>
    <property type="molecule type" value="Genomic_DNA"/>
</dbReference>
<accession>A0A4Q1L1X0</accession>
<organism evidence="4 5">
    <name type="scientific">Oerskovia turbata</name>
    <dbReference type="NCBI Taxonomy" id="1713"/>
    <lineage>
        <taxon>Bacteria</taxon>
        <taxon>Bacillati</taxon>
        <taxon>Actinomycetota</taxon>
        <taxon>Actinomycetes</taxon>
        <taxon>Micrococcales</taxon>
        <taxon>Cellulomonadaceae</taxon>
        <taxon>Oerskovia</taxon>
    </lineage>
</organism>
<dbReference type="RefSeq" id="WP_084690110.1">
    <property type="nucleotide sequence ID" value="NZ_JOFV01000008.1"/>
</dbReference>
<proteinExistence type="predicted"/>